<name>A0A326RTP5_9BACT</name>
<dbReference type="RefSeq" id="WP_111391864.1">
    <property type="nucleotide sequence ID" value="NZ_QKTX01000003.1"/>
</dbReference>
<evidence type="ECO:0000313" key="1">
    <source>
        <dbReference type="EMBL" id="PZV85405.1"/>
    </source>
</evidence>
<evidence type="ECO:0000313" key="2">
    <source>
        <dbReference type="Proteomes" id="UP000248917"/>
    </source>
</evidence>
<dbReference type="AlphaFoldDB" id="A0A326RTP5"/>
<keyword evidence="2" id="KW-1185">Reference proteome</keyword>
<dbReference type="OrthoDB" id="7871381at2"/>
<accession>A0A326RTP5</accession>
<dbReference type="Proteomes" id="UP000248917">
    <property type="component" value="Unassembled WGS sequence"/>
</dbReference>
<proteinExistence type="predicted"/>
<protein>
    <submittedName>
        <fullName evidence="1">Uncharacterized protein</fullName>
    </submittedName>
</protein>
<organism evidence="1 2">
    <name type="scientific">Algoriphagus aquaeductus</name>
    <dbReference type="NCBI Taxonomy" id="475299"/>
    <lineage>
        <taxon>Bacteria</taxon>
        <taxon>Pseudomonadati</taxon>
        <taxon>Bacteroidota</taxon>
        <taxon>Cytophagia</taxon>
        <taxon>Cytophagales</taxon>
        <taxon>Cyclobacteriaceae</taxon>
        <taxon>Algoriphagus</taxon>
    </lineage>
</organism>
<comment type="caution">
    <text evidence="1">The sequence shown here is derived from an EMBL/GenBank/DDBJ whole genome shotgun (WGS) entry which is preliminary data.</text>
</comment>
<gene>
    <name evidence="1" type="ORF">CLV31_103197</name>
</gene>
<dbReference type="EMBL" id="QKTX01000003">
    <property type="protein sequence ID" value="PZV85405.1"/>
    <property type="molecule type" value="Genomic_DNA"/>
</dbReference>
<sequence>MTFLKITPDKENEAGFGKIAKRLFEEYAIQKGDQLFRLMEIEFYWKSETHPDQSTYGRNHVQPKAGDWFFHYSGVDIALDDPDLKGEGGILIRGIYDLTERKEIKGPMVCAMTLFSGFNAFDGNIQTKLISKPFDSLPIKAGPRKGLGKNAEVNDMHVKNYAFSINPKK</sequence>
<reference evidence="1 2" key="1">
    <citation type="submission" date="2018-06" db="EMBL/GenBank/DDBJ databases">
        <title>Genomic Encyclopedia of Archaeal and Bacterial Type Strains, Phase II (KMG-II): from individual species to whole genera.</title>
        <authorList>
            <person name="Goeker M."/>
        </authorList>
    </citation>
    <scope>NUCLEOTIDE SEQUENCE [LARGE SCALE GENOMIC DNA]</scope>
    <source>
        <strain evidence="1 2">T4</strain>
    </source>
</reference>